<dbReference type="PROSITE" id="PS51257">
    <property type="entry name" value="PROKAR_LIPOPROTEIN"/>
    <property type="match status" value="1"/>
</dbReference>
<dbReference type="GO" id="GO:0016787">
    <property type="term" value="F:hydrolase activity"/>
    <property type="evidence" value="ECO:0007669"/>
    <property type="project" value="UniProtKB-KW"/>
</dbReference>
<evidence type="ECO:0000256" key="2">
    <source>
        <dbReference type="SAM" id="SignalP"/>
    </source>
</evidence>
<feature type="region of interest" description="Disordered" evidence="1">
    <location>
        <begin position="20"/>
        <end position="66"/>
    </location>
</feature>
<protein>
    <submittedName>
        <fullName evidence="4">Serine hydrolase domain-containing protein</fullName>
    </submittedName>
</protein>
<dbReference type="InterPro" id="IPR050491">
    <property type="entry name" value="AmpC-like"/>
</dbReference>
<keyword evidence="4" id="KW-0378">Hydrolase</keyword>
<evidence type="ECO:0000313" key="4">
    <source>
        <dbReference type="EMBL" id="GAA4197745.1"/>
    </source>
</evidence>
<accession>A0ABP8B4C4</accession>
<gene>
    <name evidence="4" type="ORF">GCM10022252_47010</name>
</gene>
<keyword evidence="2" id="KW-0732">Signal</keyword>
<dbReference type="PANTHER" id="PTHR46825">
    <property type="entry name" value="D-ALANYL-D-ALANINE-CARBOXYPEPTIDASE/ENDOPEPTIDASE AMPH"/>
    <property type="match status" value="1"/>
</dbReference>
<dbReference type="Pfam" id="PF00144">
    <property type="entry name" value="Beta-lactamase"/>
    <property type="match status" value="1"/>
</dbReference>
<comment type="caution">
    <text evidence="4">The sequence shown here is derived from an EMBL/GenBank/DDBJ whole genome shotgun (WGS) entry which is preliminary data.</text>
</comment>
<feature type="region of interest" description="Disordered" evidence="1">
    <location>
        <begin position="249"/>
        <end position="271"/>
    </location>
</feature>
<evidence type="ECO:0000313" key="5">
    <source>
        <dbReference type="Proteomes" id="UP001501251"/>
    </source>
</evidence>
<dbReference type="Proteomes" id="UP001501251">
    <property type="component" value="Unassembled WGS sequence"/>
</dbReference>
<proteinExistence type="predicted"/>
<evidence type="ECO:0000256" key="1">
    <source>
        <dbReference type="SAM" id="MobiDB-lite"/>
    </source>
</evidence>
<dbReference type="InterPro" id="IPR012338">
    <property type="entry name" value="Beta-lactam/transpept-like"/>
</dbReference>
<keyword evidence="5" id="KW-1185">Reference proteome</keyword>
<evidence type="ECO:0000259" key="3">
    <source>
        <dbReference type="Pfam" id="PF00144"/>
    </source>
</evidence>
<feature type="compositionally biased region" description="Low complexity" evidence="1">
    <location>
        <begin position="31"/>
        <end position="66"/>
    </location>
</feature>
<feature type="domain" description="Beta-lactamase-related" evidence="3">
    <location>
        <begin position="70"/>
        <end position="378"/>
    </location>
</feature>
<dbReference type="PANTHER" id="PTHR46825:SF7">
    <property type="entry name" value="D-ALANYL-D-ALANINE CARBOXYPEPTIDASE"/>
    <property type="match status" value="1"/>
</dbReference>
<dbReference type="EMBL" id="BAABAQ010000009">
    <property type="protein sequence ID" value="GAA4197745.1"/>
    <property type="molecule type" value="Genomic_DNA"/>
</dbReference>
<feature type="chain" id="PRO_5046256980" evidence="2">
    <location>
        <begin position="20"/>
        <end position="393"/>
    </location>
</feature>
<dbReference type="SUPFAM" id="SSF56601">
    <property type="entry name" value="beta-lactamase/transpeptidase-like"/>
    <property type="match status" value="1"/>
</dbReference>
<sequence>MRATGLGAISLVIALTACAPAPDAASPPRPSRTSSPTGPVPVPTSSSQTSPVPTSSATPGPPGSASAIQRVADDLLVAAGSPGAVVHVRDGGRVEEAAAGFADPATRTPMRVGHRFRIASITKTFTATIVLQLVRERRLALRDTLGKLLPGVLPGADRVTVEQLLTHTSGIPDYLTDSRFMDAVVDGGMHTRDWPPRELLGYGGSPGKSGVNSYSNGNFILLGLIIEKVTGQSYAEALRERVTEPLRLRDTELPRDLRPPGLATGRQGDGPGATVVNSSIFWSAGGLVSTAGDVGAFYEALFGGRRAASGREPAKGSAPKRLPEGAALKRAGGLGVFADRLPCGTRVWNHSGMIYGYSGIAMSSEDGRRQVVVQLNSPAAGQAIAAAGRLMCQ</sequence>
<feature type="compositionally biased region" description="Basic and acidic residues" evidence="1">
    <location>
        <begin position="249"/>
        <end position="258"/>
    </location>
</feature>
<name>A0ABP8B4C4_9ACTN</name>
<reference evidence="5" key="1">
    <citation type="journal article" date="2019" name="Int. J. Syst. Evol. Microbiol.">
        <title>The Global Catalogue of Microorganisms (GCM) 10K type strain sequencing project: providing services to taxonomists for standard genome sequencing and annotation.</title>
        <authorList>
            <consortium name="The Broad Institute Genomics Platform"/>
            <consortium name="The Broad Institute Genome Sequencing Center for Infectious Disease"/>
            <person name="Wu L."/>
            <person name="Ma J."/>
        </authorList>
    </citation>
    <scope>NUCLEOTIDE SEQUENCE [LARGE SCALE GENOMIC DNA]</scope>
    <source>
        <strain evidence="5">JCM 17388</strain>
    </source>
</reference>
<feature type="signal peptide" evidence="2">
    <location>
        <begin position="1"/>
        <end position="19"/>
    </location>
</feature>
<dbReference type="InterPro" id="IPR001466">
    <property type="entry name" value="Beta-lactam-related"/>
</dbReference>
<dbReference type="Gene3D" id="3.40.710.10">
    <property type="entry name" value="DD-peptidase/beta-lactamase superfamily"/>
    <property type="match status" value="1"/>
</dbReference>
<organism evidence="4 5">
    <name type="scientific">Streptosporangium oxazolinicum</name>
    <dbReference type="NCBI Taxonomy" id="909287"/>
    <lineage>
        <taxon>Bacteria</taxon>
        <taxon>Bacillati</taxon>
        <taxon>Actinomycetota</taxon>
        <taxon>Actinomycetes</taxon>
        <taxon>Streptosporangiales</taxon>
        <taxon>Streptosporangiaceae</taxon>
        <taxon>Streptosporangium</taxon>
    </lineage>
</organism>